<feature type="domain" description="HAMP" evidence="11">
    <location>
        <begin position="71"/>
        <end position="124"/>
    </location>
</feature>
<evidence type="ECO:0000256" key="3">
    <source>
        <dbReference type="ARBA" id="ARBA00022729"/>
    </source>
</evidence>
<dbReference type="Gene3D" id="1.10.287.950">
    <property type="entry name" value="Methyl-accepting chemotaxis protein"/>
    <property type="match status" value="1"/>
</dbReference>
<evidence type="ECO:0000256" key="9">
    <source>
        <dbReference type="SAM" id="Phobius"/>
    </source>
</evidence>
<evidence type="ECO:0000256" key="4">
    <source>
        <dbReference type="ARBA" id="ARBA00022989"/>
    </source>
</evidence>
<evidence type="ECO:0000259" key="11">
    <source>
        <dbReference type="PROSITE" id="PS50885"/>
    </source>
</evidence>
<evidence type="ECO:0000256" key="5">
    <source>
        <dbReference type="ARBA" id="ARBA00023136"/>
    </source>
</evidence>
<dbReference type="PRINTS" id="PR00260">
    <property type="entry name" value="CHEMTRNSDUCR"/>
</dbReference>
<gene>
    <name evidence="12" type="primary">dctP</name>
    <name evidence="12" type="ORF">VVD49_19355</name>
</gene>
<comment type="similarity">
    <text evidence="7">Belongs to the methyl-accepting chemotaxis (MCP) protein family.</text>
</comment>
<evidence type="ECO:0000256" key="7">
    <source>
        <dbReference type="ARBA" id="ARBA00029447"/>
    </source>
</evidence>
<dbReference type="CDD" id="cd06225">
    <property type="entry name" value="HAMP"/>
    <property type="match status" value="1"/>
</dbReference>
<dbReference type="Pfam" id="PF00672">
    <property type="entry name" value="HAMP"/>
    <property type="match status" value="1"/>
</dbReference>
<organism evidence="12 13">
    <name type="scientific">Uliginosibacterium silvisoli</name>
    <dbReference type="NCBI Taxonomy" id="3114758"/>
    <lineage>
        <taxon>Bacteria</taxon>
        <taxon>Pseudomonadati</taxon>
        <taxon>Pseudomonadota</taxon>
        <taxon>Betaproteobacteria</taxon>
        <taxon>Rhodocyclales</taxon>
        <taxon>Zoogloeaceae</taxon>
        <taxon>Uliginosibacterium</taxon>
    </lineage>
</organism>
<comment type="caution">
    <text evidence="12">The sequence shown here is derived from an EMBL/GenBank/DDBJ whole genome shotgun (WGS) entry which is preliminary data.</text>
</comment>
<dbReference type="SUPFAM" id="SSF58104">
    <property type="entry name" value="Methyl-accepting chemotaxis protein (MCP) signaling domain"/>
    <property type="match status" value="1"/>
</dbReference>
<dbReference type="SMART" id="SM00283">
    <property type="entry name" value="MA"/>
    <property type="match status" value="1"/>
</dbReference>
<keyword evidence="5 9" id="KW-0472">Membrane</keyword>
<protein>
    <submittedName>
        <fullName evidence="12">TRAP transporter substrate-binding protein DctP</fullName>
    </submittedName>
</protein>
<dbReference type="InterPro" id="IPR004682">
    <property type="entry name" value="TRAP_DctP"/>
</dbReference>
<dbReference type="Pfam" id="PF00015">
    <property type="entry name" value="MCPsignal"/>
    <property type="match status" value="1"/>
</dbReference>
<dbReference type="CDD" id="cd13671">
    <property type="entry name" value="PBP2_TRAP_SBP_like_3"/>
    <property type="match status" value="1"/>
</dbReference>
<dbReference type="InterPro" id="IPR038404">
    <property type="entry name" value="TRAP_DctP_sf"/>
</dbReference>
<dbReference type="SMART" id="SM00304">
    <property type="entry name" value="HAMP"/>
    <property type="match status" value="1"/>
</dbReference>
<reference evidence="12 13" key="1">
    <citation type="submission" date="2024-01" db="EMBL/GenBank/DDBJ databases">
        <title>Uliginosibacterium soil sp. nov.</title>
        <authorList>
            <person name="Lv Y."/>
        </authorList>
    </citation>
    <scope>NUCLEOTIDE SEQUENCE [LARGE SCALE GENOMIC DNA]</scope>
    <source>
        <strain evidence="12 13">H3</strain>
    </source>
</reference>
<dbReference type="CDD" id="cd11386">
    <property type="entry name" value="MCP_signal"/>
    <property type="match status" value="1"/>
</dbReference>
<accession>A0ABU6K8K2</accession>
<dbReference type="InterPro" id="IPR003660">
    <property type="entry name" value="HAMP_dom"/>
</dbReference>
<proteinExistence type="inferred from homology"/>
<evidence type="ECO:0000256" key="1">
    <source>
        <dbReference type="ARBA" id="ARBA00004141"/>
    </source>
</evidence>
<dbReference type="InterPro" id="IPR004089">
    <property type="entry name" value="MCPsignal_dom"/>
</dbReference>
<dbReference type="EMBL" id="JAYXHS010000004">
    <property type="protein sequence ID" value="MEC5387899.1"/>
    <property type="molecule type" value="Genomic_DNA"/>
</dbReference>
<keyword evidence="13" id="KW-1185">Reference proteome</keyword>
<evidence type="ECO:0000313" key="12">
    <source>
        <dbReference type="EMBL" id="MEC5387899.1"/>
    </source>
</evidence>
<dbReference type="InterPro" id="IPR018389">
    <property type="entry name" value="DctP_fam"/>
</dbReference>
<sequence>MTITRKIFLLVCVALLTTATVTIVSLWGLSDALASVSGAAKEQLSGTRTLTIVMGLLGVGVMATMGWFMGRAIVKPLEDVQKAITRTADKLDFTESIRFSSSDELGRIVDAYNRLLAKLRGSFMEIQASTAQMLDVTEEVDRSSRKIARNSQMQSDASTNMAASVEEMTVSISMVAQQAKDASSHTQESRNIAEHSSEVIVTTLTGIQTISDSVREAAGRIKALRSDCDSISTVAKMIREIAEQTNLLALNAAIEAARAGEQGRGFAVVADEVRKLAERTAKSTQEISSLLGRMQDSAKLAVTSMVTTEEAVESGVDNARAAGESIDRIKDGSTAAANVVEDISGAIREQQAGSTAIAQNIEQMAQMSEQNSAAAAASAEAIGRMSSMSREIVRALSIYRVDASASQKVQLRVADIQSDDFPTVRALKAMSELLSQRTNGRISLKVYASGSFGSEKEALEQMKTGALDMARINISPLNKSCPETIIPTLPFLFRDISHMQRALDGAPGEAILASCLNEGYVGLAFYDSGVRCIYTNKPIRSIADVRGMKLRVPQSDLWIAVANAMGATATPMSIDEIINGAKMGLIDAAENNLLAYESFKHSQVFKHFSHTDHSMAPDVLVFSKKSWDGLSEEDQKIIRQAAKESVPQMRRFWADREGAARKSLIEAGCQFVTGVDKGPFQQAMRPVYDRFVTTDKQRSLLSTIQSM</sequence>
<feature type="transmembrane region" description="Helical" evidence="9">
    <location>
        <begin position="7"/>
        <end position="29"/>
    </location>
</feature>
<dbReference type="PROSITE" id="PS50111">
    <property type="entry name" value="CHEMOTAXIS_TRANSDUC_2"/>
    <property type="match status" value="1"/>
</dbReference>
<name>A0ABU6K8K2_9RHOO</name>
<evidence type="ECO:0000313" key="13">
    <source>
        <dbReference type="Proteomes" id="UP001331561"/>
    </source>
</evidence>
<dbReference type="RefSeq" id="WP_327600873.1">
    <property type="nucleotide sequence ID" value="NZ_JAYXHS010000004.1"/>
</dbReference>
<keyword evidence="2 9" id="KW-0812">Transmembrane</keyword>
<evidence type="ECO:0000256" key="2">
    <source>
        <dbReference type="ARBA" id="ARBA00022692"/>
    </source>
</evidence>
<keyword evidence="3" id="KW-0732">Signal</keyword>
<evidence type="ECO:0000256" key="6">
    <source>
        <dbReference type="ARBA" id="ARBA00023224"/>
    </source>
</evidence>
<dbReference type="InterPro" id="IPR004090">
    <property type="entry name" value="Chemotax_Me-accpt_rcpt"/>
</dbReference>
<dbReference type="NCBIfam" id="NF037995">
    <property type="entry name" value="TRAP_S1"/>
    <property type="match status" value="1"/>
</dbReference>
<dbReference type="PANTHER" id="PTHR32089">
    <property type="entry name" value="METHYL-ACCEPTING CHEMOTAXIS PROTEIN MCPB"/>
    <property type="match status" value="1"/>
</dbReference>
<dbReference type="Proteomes" id="UP001331561">
    <property type="component" value="Unassembled WGS sequence"/>
</dbReference>
<dbReference type="NCBIfam" id="TIGR00787">
    <property type="entry name" value="dctP"/>
    <property type="match status" value="1"/>
</dbReference>
<evidence type="ECO:0000256" key="8">
    <source>
        <dbReference type="PROSITE-ProRule" id="PRU00284"/>
    </source>
</evidence>
<evidence type="ECO:0000259" key="10">
    <source>
        <dbReference type="PROSITE" id="PS50111"/>
    </source>
</evidence>
<dbReference type="Gene3D" id="3.40.190.170">
    <property type="entry name" value="Bacterial extracellular solute-binding protein, family 7"/>
    <property type="match status" value="1"/>
</dbReference>
<dbReference type="PANTHER" id="PTHR32089:SF119">
    <property type="entry name" value="METHYL-ACCEPTING CHEMOTAXIS PROTEIN CTPL"/>
    <property type="match status" value="1"/>
</dbReference>
<keyword evidence="4 9" id="KW-1133">Transmembrane helix</keyword>
<dbReference type="PROSITE" id="PS50885">
    <property type="entry name" value="HAMP"/>
    <property type="match status" value="1"/>
</dbReference>
<dbReference type="Pfam" id="PF03480">
    <property type="entry name" value="DctP"/>
    <property type="match status" value="1"/>
</dbReference>
<feature type="domain" description="Methyl-accepting transducer" evidence="10">
    <location>
        <begin position="129"/>
        <end position="365"/>
    </location>
</feature>
<comment type="subcellular location">
    <subcellularLocation>
        <location evidence="1">Membrane</location>
        <topology evidence="1">Multi-pass membrane protein</topology>
    </subcellularLocation>
</comment>
<keyword evidence="6 8" id="KW-0807">Transducer</keyword>